<dbReference type="Gene3D" id="3.30.250.20">
    <property type="entry name" value="L1 transposable element, C-terminal domain"/>
    <property type="match status" value="1"/>
</dbReference>
<dbReference type="Proteomes" id="UP001279410">
    <property type="component" value="Unassembled WGS sequence"/>
</dbReference>
<organism evidence="1 2">
    <name type="scientific">Lates japonicus</name>
    <name type="common">Japanese lates</name>
    <dbReference type="NCBI Taxonomy" id="270547"/>
    <lineage>
        <taxon>Eukaryota</taxon>
        <taxon>Metazoa</taxon>
        <taxon>Chordata</taxon>
        <taxon>Craniata</taxon>
        <taxon>Vertebrata</taxon>
        <taxon>Euteleostomi</taxon>
        <taxon>Actinopterygii</taxon>
        <taxon>Neopterygii</taxon>
        <taxon>Teleostei</taxon>
        <taxon>Neoteleostei</taxon>
        <taxon>Acanthomorphata</taxon>
        <taxon>Carangaria</taxon>
        <taxon>Carangaria incertae sedis</taxon>
        <taxon>Centropomidae</taxon>
        <taxon>Lates</taxon>
    </lineage>
</organism>
<dbReference type="InterPro" id="IPR042566">
    <property type="entry name" value="L1_C"/>
</dbReference>
<proteinExistence type="predicted"/>
<reference evidence="1" key="1">
    <citation type="submission" date="2022-08" db="EMBL/GenBank/DDBJ databases">
        <title>Genome sequencing of akame (Lates japonicus).</title>
        <authorList>
            <person name="Hashiguchi Y."/>
            <person name="Takahashi H."/>
        </authorList>
    </citation>
    <scope>NUCLEOTIDE SEQUENCE</scope>
    <source>
        <strain evidence="1">Kochi</strain>
    </source>
</reference>
<dbReference type="AlphaFoldDB" id="A0AAD3MGC8"/>
<keyword evidence="2" id="KW-1185">Reference proteome</keyword>
<comment type="caution">
    <text evidence="1">The sequence shown here is derived from an EMBL/GenBank/DDBJ whole genome shotgun (WGS) entry which is preliminary data.</text>
</comment>
<sequence>MLKAEVTSLRQKVEEIDGGQCRFCARLVGIREGFESCKGQQPAASIAKLLQELLDLKFSPTLDAAYRGAQHYAVTVAKKRAAPAKAKRLLRSCQNVKFGVRFPVVLRITDSTGQERRFEDPAAAVKFIKKNLKPKDTVS</sequence>
<protein>
    <submittedName>
        <fullName evidence="1">Uncharacterized protein</fullName>
    </submittedName>
</protein>
<dbReference type="EMBL" id="BRZM01000017">
    <property type="protein sequence ID" value="GLD53394.1"/>
    <property type="molecule type" value="Genomic_DNA"/>
</dbReference>
<name>A0AAD3MGC8_LATJO</name>
<accession>A0AAD3MGC8</accession>
<gene>
    <name evidence="1" type="ORF">AKAME5_000615400</name>
</gene>
<evidence type="ECO:0000313" key="2">
    <source>
        <dbReference type="Proteomes" id="UP001279410"/>
    </source>
</evidence>
<evidence type="ECO:0000313" key="1">
    <source>
        <dbReference type="EMBL" id="GLD53394.1"/>
    </source>
</evidence>